<name>A0A166H0R9_9AGAM</name>
<sequence>MVQYQCSHRVRSSPPRAPASALATPLPQHCTDAMPSAPTAASTSTGPAAVVDVAETVALSAPQPPTSPPSSRPTCARNRCAHRGSSRDLATCVCPTHEATRAHETYCNDAQARSARIPNPTQPSARLITPVSRRAYCRAHASQSRRSAGDTKGPAFL</sequence>
<feature type="compositionally biased region" description="Low complexity" evidence="1">
    <location>
        <begin position="33"/>
        <end position="47"/>
    </location>
</feature>
<evidence type="ECO:0000313" key="3">
    <source>
        <dbReference type="Proteomes" id="UP000076532"/>
    </source>
</evidence>
<feature type="region of interest" description="Disordered" evidence="1">
    <location>
        <begin position="59"/>
        <end position="88"/>
    </location>
</feature>
<evidence type="ECO:0000256" key="1">
    <source>
        <dbReference type="SAM" id="MobiDB-lite"/>
    </source>
</evidence>
<feature type="compositionally biased region" description="Pro residues" evidence="1">
    <location>
        <begin position="62"/>
        <end position="71"/>
    </location>
</feature>
<reference evidence="2 3" key="1">
    <citation type="journal article" date="2016" name="Mol. Biol. Evol.">
        <title>Comparative Genomics of Early-Diverging Mushroom-Forming Fungi Provides Insights into the Origins of Lignocellulose Decay Capabilities.</title>
        <authorList>
            <person name="Nagy L.G."/>
            <person name="Riley R."/>
            <person name="Tritt A."/>
            <person name="Adam C."/>
            <person name="Daum C."/>
            <person name="Floudas D."/>
            <person name="Sun H."/>
            <person name="Yadav J.S."/>
            <person name="Pangilinan J."/>
            <person name="Larsson K.H."/>
            <person name="Matsuura K."/>
            <person name="Barry K."/>
            <person name="Labutti K."/>
            <person name="Kuo R."/>
            <person name="Ohm R.A."/>
            <person name="Bhattacharya S.S."/>
            <person name="Shirouzu T."/>
            <person name="Yoshinaga Y."/>
            <person name="Martin F.M."/>
            <person name="Grigoriev I.V."/>
            <person name="Hibbett D.S."/>
        </authorList>
    </citation>
    <scope>NUCLEOTIDE SEQUENCE [LARGE SCALE GENOMIC DNA]</scope>
    <source>
        <strain evidence="2 3">CBS 109695</strain>
    </source>
</reference>
<organism evidence="2 3">
    <name type="scientific">Athelia psychrophila</name>
    <dbReference type="NCBI Taxonomy" id="1759441"/>
    <lineage>
        <taxon>Eukaryota</taxon>
        <taxon>Fungi</taxon>
        <taxon>Dikarya</taxon>
        <taxon>Basidiomycota</taxon>
        <taxon>Agaricomycotina</taxon>
        <taxon>Agaricomycetes</taxon>
        <taxon>Agaricomycetidae</taxon>
        <taxon>Atheliales</taxon>
        <taxon>Atheliaceae</taxon>
        <taxon>Athelia</taxon>
    </lineage>
</organism>
<accession>A0A166H0R9</accession>
<evidence type="ECO:0000313" key="2">
    <source>
        <dbReference type="EMBL" id="KZP18364.1"/>
    </source>
</evidence>
<dbReference type="Proteomes" id="UP000076532">
    <property type="component" value="Unassembled WGS sequence"/>
</dbReference>
<gene>
    <name evidence="2" type="ORF">FIBSPDRAFT_863843</name>
</gene>
<feature type="region of interest" description="Disordered" evidence="1">
    <location>
        <begin position="137"/>
        <end position="157"/>
    </location>
</feature>
<dbReference type="AlphaFoldDB" id="A0A166H0R9"/>
<dbReference type="EMBL" id="KV417573">
    <property type="protein sequence ID" value="KZP18364.1"/>
    <property type="molecule type" value="Genomic_DNA"/>
</dbReference>
<feature type="region of interest" description="Disordered" evidence="1">
    <location>
        <begin position="1"/>
        <end position="47"/>
    </location>
</feature>
<proteinExistence type="predicted"/>
<protein>
    <submittedName>
        <fullName evidence="2">Uncharacterized protein</fullName>
    </submittedName>
</protein>
<keyword evidence="3" id="KW-1185">Reference proteome</keyword>
<feature type="compositionally biased region" description="Low complexity" evidence="1">
    <location>
        <begin position="12"/>
        <end position="21"/>
    </location>
</feature>